<accession>A0A5C0B131</accession>
<proteinExistence type="predicted"/>
<dbReference type="Proteomes" id="UP000325161">
    <property type="component" value="Chromosome"/>
</dbReference>
<gene>
    <name evidence="1" type="primary">casB</name>
    <name evidence="1" type="ORF">FXN63_18890</name>
</gene>
<evidence type="ECO:0000313" key="2">
    <source>
        <dbReference type="Proteomes" id="UP000325161"/>
    </source>
</evidence>
<name>A0A5C0B131_9BURK</name>
<sequence>MKHRYLNDAQASWVRAWWAAIHPQEQGSPAIHPGLLGLGRGARAALKRCAGVDELIVEASTNRLASGLMKIEADKQFKHFADDYAAVALVAGAVAAVRDDVRDGRSLAAQLGGDDAKLSELRFLRLMRTSDVDDFYRQLKRAIQLAGNKADVVALANDVIAWCVEQRQPVQDPNHKLKSRWARDYYLPARDRAVVEKSIESTSAEIRS</sequence>
<dbReference type="EMBL" id="CP043046">
    <property type="protein sequence ID" value="QEI07676.1"/>
    <property type="molecule type" value="Genomic_DNA"/>
</dbReference>
<dbReference type="AlphaFoldDB" id="A0A5C0B131"/>
<dbReference type="RefSeq" id="WP_148816723.1">
    <property type="nucleotide sequence ID" value="NZ_CP043046.1"/>
</dbReference>
<dbReference type="CDD" id="cd09731">
    <property type="entry name" value="Cse2_I-E"/>
    <property type="match status" value="1"/>
</dbReference>
<evidence type="ECO:0000313" key="1">
    <source>
        <dbReference type="EMBL" id="QEI07676.1"/>
    </source>
</evidence>
<keyword evidence="2" id="KW-1185">Reference proteome</keyword>
<dbReference type="InterPro" id="IPR038287">
    <property type="entry name" value="Cse2_sf"/>
</dbReference>
<reference evidence="1 2" key="1">
    <citation type="submission" date="2019-08" db="EMBL/GenBank/DDBJ databases">
        <title>Amphibian skin-associated Pigmentiphaga: genome sequence and occurrence across geography and hosts.</title>
        <authorList>
            <person name="Bletz M.C."/>
            <person name="Bunk B."/>
            <person name="Sproeer C."/>
            <person name="Biwer P."/>
            <person name="Reiter S."/>
            <person name="Rabemananjara F.C.E."/>
            <person name="Schulz S."/>
            <person name="Overmann J."/>
            <person name="Vences M."/>
        </authorList>
    </citation>
    <scope>NUCLEOTIDE SEQUENCE [LARGE SCALE GENOMIC DNA]</scope>
    <source>
        <strain evidence="1 2">Mada1488</strain>
    </source>
</reference>
<dbReference type="OrthoDB" id="5572740at2"/>
<dbReference type="Gene3D" id="1.10.520.40">
    <property type="entry name" value="CRISPR-associated protein Cse2"/>
    <property type="match status" value="1"/>
</dbReference>
<dbReference type="KEGG" id="pacr:FXN63_18890"/>
<dbReference type="NCBIfam" id="TIGR02548">
    <property type="entry name" value="casB_cse2"/>
    <property type="match status" value="1"/>
</dbReference>
<dbReference type="InterPro" id="IPR013382">
    <property type="entry name" value="CRISPR-assoc_prot_Cse2"/>
</dbReference>
<protein>
    <submittedName>
        <fullName evidence="1">Type I-E CRISPR-associated protein Cse2/CasB</fullName>
    </submittedName>
</protein>
<organism evidence="1 2">
    <name type="scientific">Pigmentiphaga aceris</name>
    <dbReference type="NCBI Taxonomy" id="1940612"/>
    <lineage>
        <taxon>Bacteria</taxon>
        <taxon>Pseudomonadati</taxon>
        <taxon>Pseudomonadota</taxon>
        <taxon>Betaproteobacteria</taxon>
        <taxon>Burkholderiales</taxon>
        <taxon>Alcaligenaceae</taxon>
        <taxon>Pigmentiphaga</taxon>
    </lineage>
</organism>
<dbReference type="Pfam" id="PF09485">
    <property type="entry name" value="CRISPR_Cse2"/>
    <property type="match status" value="1"/>
</dbReference>